<dbReference type="Gene3D" id="1.10.8.60">
    <property type="match status" value="1"/>
</dbReference>
<feature type="domain" description="PAS" evidence="10">
    <location>
        <begin position="241"/>
        <end position="286"/>
    </location>
</feature>
<evidence type="ECO:0000256" key="4">
    <source>
        <dbReference type="ARBA" id="ARBA00023015"/>
    </source>
</evidence>
<accession>A0A8S0VWR4</accession>
<feature type="domain" description="PAC" evidence="11">
    <location>
        <begin position="308"/>
        <end position="359"/>
    </location>
</feature>
<dbReference type="InterPro" id="IPR025662">
    <property type="entry name" value="Sigma_54_int_dom_ATP-bd_1"/>
</dbReference>
<dbReference type="SUPFAM" id="SSF55785">
    <property type="entry name" value="PYP-like sensor domain (PAS domain)"/>
    <property type="match status" value="2"/>
</dbReference>
<dbReference type="Pfam" id="PF25601">
    <property type="entry name" value="AAA_lid_14"/>
    <property type="match status" value="1"/>
</dbReference>
<evidence type="ECO:0000313" key="13">
    <source>
        <dbReference type="EMBL" id="CAA7601143.1"/>
    </source>
</evidence>
<dbReference type="InterPro" id="IPR058031">
    <property type="entry name" value="AAA_lid_NorR"/>
</dbReference>
<dbReference type="AlphaFoldDB" id="A0A8S0VWR4"/>
<dbReference type="GO" id="GO:0005524">
    <property type="term" value="F:ATP binding"/>
    <property type="evidence" value="ECO:0007669"/>
    <property type="project" value="UniProtKB-KW"/>
</dbReference>
<evidence type="ECO:0000313" key="15">
    <source>
        <dbReference type="Proteomes" id="UP001071230"/>
    </source>
</evidence>
<dbReference type="KEGG" id="aacx:DEACI_1796"/>
<keyword evidence="13" id="KW-0808">Transferase</keyword>
<feature type="domain" description="CBS" evidence="12">
    <location>
        <begin position="8"/>
        <end position="64"/>
    </location>
</feature>
<evidence type="ECO:0000256" key="1">
    <source>
        <dbReference type="ARBA" id="ARBA00022741"/>
    </source>
</evidence>
<dbReference type="CDD" id="cd00009">
    <property type="entry name" value="AAA"/>
    <property type="match status" value="1"/>
</dbReference>
<dbReference type="GO" id="GO:0006355">
    <property type="term" value="P:regulation of DNA-templated transcription"/>
    <property type="evidence" value="ECO:0007669"/>
    <property type="project" value="InterPro"/>
</dbReference>
<evidence type="ECO:0000313" key="14">
    <source>
        <dbReference type="EMBL" id="CEJ08578.1"/>
    </source>
</evidence>
<dbReference type="InterPro" id="IPR002078">
    <property type="entry name" value="Sigma_54_int"/>
</dbReference>
<dbReference type="CDD" id="cd00130">
    <property type="entry name" value="PAS"/>
    <property type="match status" value="2"/>
</dbReference>
<dbReference type="InterPro" id="IPR000014">
    <property type="entry name" value="PAS"/>
</dbReference>
<keyword evidence="8" id="KW-0129">CBS domain</keyword>
<keyword evidence="6" id="KW-0804">Transcription</keyword>
<dbReference type="SMART" id="SM00091">
    <property type="entry name" value="PAS"/>
    <property type="match status" value="2"/>
</dbReference>
<dbReference type="Gene3D" id="1.10.10.60">
    <property type="entry name" value="Homeodomain-like"/>
    <property type="match status" value="1"/>
</dbReference>
<dbReference type="Pfam" id="PF00158">
    <property type="entry name" value="Sigma54_activat"/>
    <property type="match status" value="1"/>
</dbReference>
<dbReference type="PANTHER" id="PTHR32071:SF57">
    <property type="entry name" value="C4-DICARBOXYLATE TRANSPORT TRANSCRIPTIONAL REGULATORY PROTEIN DCTD"/>
    <property type="match status" value="1"/>
</dbReference>
<dbReference type="InterPro" id="IPR035965">
    <property type="entry name" value="PAS-like_dom_sf"/>
</dbReference>
<dbReference type="FunFam" id="3.40.50.300:FF:000006">
    <property type="entry name" value="DNA-binding transcriptional regulator NtrC"/>
    <property type="match status" value="1"/>
</dbReference>
<dbReference type="EMBL" id="CDGJ01000082">
    <property type="protein sequence ID" value="CEJ08578.1"/>
    <property type="molecule type" value="Genomic_DNA"/>
</dbReference>
<evidence type="ECO:0000259" key="9">
    <source>
        <dbReference type="PROSITE" id="PS50045"/>
    </source>
</evidence>
<dbReference type="Gene3D" id="3.40.50.300">
    <property type="entry name" value="P-loop containing nucleotide triphosphate hydrolases"/>
    <property type="match status" value="1"/>
</dbReference>
<dbReference type="Proteomes" id="UP000836597">
    <property type="component" value="Chromosome"/>
</dbReference>
<dbReference type="RefSeq" id="WP_240984710.1">
    <property type="nucleotide sequence ID" value="NZ_CDGJ01000082.1"/>
</dbReference>
<dbReference type="PANTHER" id="PTHR32071">
    <property type="entry name" value="TRANSCRIPTIONAL REGULATORY PROTEIN"/>
    <property type="match status" value="1"/>
</dbReference>
<evidence type="ECO:0000256" key="5">
    <source>
        <dbReference type="ARBA" id="ARBA00023125"/>
    </source>
</evidence>
<dbReference type="PROSITE" id="PS51371">
    <property type="entry name" value="CBS"/>
    <property type="match status" value="1"/>
</dbReference>
<keyword evidence="1" id="KW-0547">Nucleotide-binding</keyword>
<dbReference type="PROSITE" id="PS00675">
    <property type="entry name" value="SIGMA54_INTERACT_1"/>
    <property type="match status" value="1"/>
</dbReference>
<proteinExistence type="predicted"/>
<evidence type="ECO:0000259" key="12">
    <source>
        <dbReference type="PROSITE" id="PS51371"/>
    </source>
</evidence>
<gene>
    <name evidence="13" type="ORF">DEACI_1796</name>
    <name evidence="14" type="ORF">DEACI_3057</name>
</gene>
<feature type="domain" description="Sigma-54 factor interaction" evidence="9">
    <location>
        <begin position="383"/>
        <end position="612"/>
    </location>
</feature>
<keyword evidence="2" id="KW-0058">Aromatic hydrocarbons catabolism</keyword>
<dbReference type="Pfam" id="PF00571">
    <property type="entry name" value="CBS"/>
    <property type="match status" value="1"/>
</dbReference>
<dbReference type="PROSITE" id="PS50112">
    <property type="entry name" value="PAS"/>
    <property type="match status" value="2"/>
</dbReference>
<dbReference type="InterPro" id="IPR013656">
    <property type="entry name" value="PAS_4"/>
</dbReference>
<dbReference type="Pfam" id="PF18024">
    <property type="entry name" value="HTH_50"/>
    <property type="match status" value="1"/>
</dbReference>
<dbReference type="InterPro" id="IPR013767">
    <property type="entry name" value="PAS_fold"/>
</dbReference>
<keyword evidence="3" id="KW-0067">ATP-binding</keyword>
<dbReference type="InterPro" id="IPR000700">
    <property type="entry name" value="PAS-assoc_C"/>
</dbReference>
<sequence>MIWVKDIMTPISGSLTETDTCREALRRVMDEEAAGWPVADSAGEFVGIATPRALGRLLKEEGPETSCLGGVEFGPIAFKATLPLETAWSRTFQVAAVSGEDGQIVGILSRSALAVALYQRAEFQVKELEAVLNSAHNGIVVINREGMITSFNRAAERFTHVPKEKALGRHVLDVLIPLGLMETLQTGQSEYSQKFRVGRHTYIMNRDPVKQEGKITGAVGVFQDISEIESVSQELASVKALNRELDSVIQSSSDGFVVTDAAGIIIRTNAAFEKMSLSTAQELLGRRIQELGDGEVYAHSLLDVVLQRKHPVSVTEKKQDHSFLVTGSPVFDEEGRLVRVVINLRDMTMLNQLRQELLESKRLSEKYHLELAELRQRGDTGGMIASSPEMEEVLELIQRVAKVDSTVLLLGESGVGKEGMAKLLHSRSPRAEGPFIKVNCGAIPEQLLESELFGYESGAFTGARREGKIGMFELAHNGTLLLDEIGDLPFNLQAKLLRVLQEREVVPVGGSKPRRVNVRILAATHKDLEEMVRLGKLREDLFFRLNVVPIWIPPLRERRADIIPLLHHFRERFCKKYGLQREFAPDAVEAFYQYDWPGNVRELENMVERLIVMAPGELITLSLLPPVFQSPPEEGGGVSVRALMPLKEAVLEVERQLIERAMAKYGSTYKAAEALGVNQSTVVRRLAKLRRKATNA</sequence>
<dbReference type="PROSITE" id="PS00676">
    <property type="entry name" value="SIGMA54_INTERACT_2"/>
    <property type="match status" value="1"/>
</dbReference>
<evidence type="ECO:0000256" key="2">
    <source>
        <dbReference type="ARBA" id="ARBA00022797"/>
    </source>
</evidence>
<dbReference type="GO" id="GO:0016740">
    <property type="term" value="F:transferase activity"/>
    <property type="evidence" value="ECO:0007669"/>
    <property type="project" value="UniProtKB-KW"/>
</dbReference>
<dbReference type="Proteomes" id="UP001071230">
    <property type="component" value="Unassembled WGS sequence"/>
</dbReference>
<dbReference type="Gene3D" id="3.10.580.10">
    <property type="entry name" value="CBS-domain"/>
    <property type="match status" value="1"/>
</dbReference>
<dbReference type="NCBIfam" id="TIGR00229">
    <property type="entry name" value="sensory_box"/>
    <property type="match status" value="2"/>
</dbReference>
<dbReference type="SUPFAM" id="SSF46689">
    <property type="entry name" value="Homeodomain-like"/>
    <property type="match status" value="1"/>
</dbReference>
<dbReference type="PROSITE" id="PS50045">
    <property type="entry name" value="SIGMA54_INTERACT_4"/>
    <property type="match status" value="1"/>
</dbReference>
<organism evidence="13">
    <name type="scientific">Acididesulfobacillus acetoxydans</name>
    <dbReference type="NCBI Taxonomy" id="1561005"/>
    <lineage>
        <taxon>Bacteria</taxon>
        <taxon>Bacillati</taxon>
        <taxon>Bacillota</taxon>
        <taxon>Clostridia</taxon>
        <taxon>Eubacteriales</taxon>
        <taxon>Peptococcaceae</taxon>
        <taxon>Acididesulfobacillus</taxon>
    </lineage>
</organism>
<reference evidence="13" key="2">
    <citation type="submission" date="2020-01" db="EMBL/GenBank/DDBJ databases">
        <authorList>
            <person name="Hornung B."/>
        </authorList>
    </citation>
    <scope>NUCLEOTIDE SEQUENCE</scope>
    <source>
        <strain evidence="13">PacBioINE</strain>
    </source>
</reference>
<dbReference type="PROSITE" id="PS00688">
    <property type="entry name" value="SIGMA54_INTERACT_3"/>
    <property type="match status" value="1"/>
</dbReference>
<dbReference type="PROSITE" id="PS50113">
    <property type="entry name" value="PAC"/>
    <property type="match status" value="1"/>
</dbReference>
<evidence type="ECO:0000259" key="10">
    <source>
        <dbReference type="PROSITE" id="PS50112"/>
    </source>
</evidence>
<dbReference type="Gene3D" id="3.30.450.20">
    <property type="entry name" value="PAS domain"/>
    <property type="match status" value="2"/>
</dbReference>
<keyword evidence="15" id="KW-1185">Reference proteome</keyword>
<protein>
    <recommendedName>
        <fullName evidence="7">HTH-type transcriptional regulatory protein TyrR</fullName>
    </recommendedName>
</protein>
<reference evidence="14" key="1">
    <citation type="submission" date="2014-11" db="EMBL/GenBank/DDBJ databases">
        <authorList>
            <person name="Hornung B.V."/>
        </authorList>
    </citation>
    <scope>NUCLEOTIDE SEQUENCE</scope>
    <source>
        <strain evidence="14">INE</strain>
    </source>
</reference>
<feature type="domain" description="PAS" evidence="10">
    <location>
        <begin position="124"/>
        <end position="177"/>
    </location>
</feature>
<dbReference type="GO" id="GO:0003677">
    <property type="term" value="F:DNA binding"/>
    <property type="evidence" value="ECO:0007669"/>
    <property type="project" value="UniProtKB-KW"/>
</dbReference>
<dbReference type="Pfam" id="PF08448">
    <property type="entry name" value="PAS_4"/>
    <property type="match status" value="1"/>
</dbReference>
<evidence type="ECO:0000256" key="7">
    <source>
        <dbReference type="ARBA" id="ARBA00029500"/>
    </source>
</evidence>
<evidence type="ECO:0000256" key="8">
    <source>
        <dbReference type="PROSITE-ProRule" id="PRU00703"/>
    </source>
</evidence>
<dbReference type="SUPFAM" id="SSF54631">
    <property type="entry name" value="CBS-domain pair"/>
    <property type="match status" value="1"/>
</dbReference>
<keyword evidence="4" id="KW-0805">Transcription regulation</keyword>
<name>A0A8S0VWR4_9FIRM</name>
<dbReference type="InterPro" id="IPR025944">
    <property type="entry name" value="Sigma_54_int_dom_CS"/>
</dbReference>
<dbReference type="InterPro" id="IPR003593">
    <property type="entry name" value="AAA+_ATPase"/>
</dbReference>
<dbReference type="EMBL" id="LR746496">
    <property type="protein sequence ID" value="CAA7601143.1"/>
    <property type="molecule type" value="Genomic_DNA"/>
</dbReference>
<keyword evidence="5" id="KW-0238">DNA-binding</keyword>
<dbReference type="InterPro" id="IPR025943">
    <property type="entry name" value="Sigma_54_int_dom_ATP-bd_2"/>
</dbReference>
<dbReference type="InterPro" id="IPR027417">
    <property type="entry name" value="P-loop_NTPase"/>
</dbReference>
<dbReference type="InterPro" id="IPR000644">
    <property type="entry name" value="CBS_dom"/>
</dbReference>
<dbReference type="Pfam" id="PF00989">
    <property type="entry name" value="PAS"/>
    <property type="match status" value="1"/>
</dbReference>
<evidence type="ECO:0000256" key="6">
    <source>
        <dbReference type="ARBA" id="ARBA00023163"/>
    </source>
</evidence>
<dbReference type="InterPro" id="IPR030828">
    <property type="entry name" value="HTH_TyrR"/>
</dbReference>
<evidence type="ECO:0000256" key="3">
    <source>
        <dbReference type="ARBA" id="ARBA00022840"/>
    </source>
</evidence>
<evidence type="ECO:0000259" key="11">
    <source>
        <dbReference type="PROSITE" id="PS50113"/>
    </source>
</evidence>
<dbReference type="SUPFAM" id="SSF52540">
    <property type="entry name" value="P-loop containing nucleoside triphosphate hydrolases"/>
    <property type="match status" value="1"/>
</dbReference>
<dbReference type="InterPro" id="IPR009057">
    <property type="entry name" value="Homeodomain-like_sf"/>
</dbReference>
<dbReference type="SMART" id="SM00382">
    <property type="entry name" value="AAA"/>
    <property type="match status" value="1"/>
</dbReference>
<dbReference type="InterPro" id="IPR046342">
    <property type="entry name" value="CBS_dom_sf"/>
</dbReference>